<dbReference type="PANTHER" id="PTHR23110:SF111">
    <property type="entry name" value="LONGITUDINALS LACKING PROTEIN, ISOFORMS F_I_K_T"/>
    <property type="match status" value="1"/>
</dbReference>
<dbReference type="Pfam" id="PF00651">
    <property type="entry name" value="BTB"/>
    <property type="match status" value="1"/>
</dbReference>
<dbReference type="GO" id="GO:0045476">
    <property type="term" value="P:nurse cell apoptotic process"/>
    <property type="evidence" value="ECO:0007669"/>
    <property type="project" value="UniProtKB-ARBA"/>
</dbReference>
<dbReference type="GO" id="GO:0045467">
    <property type="term" value="P:R7 cell development"/>
    <property type="evidence" value="ECO:0007669"/>
    <property type="project" value="UniProtKB-ARBA"/>
</dbReference>
<dbReference type="Proteomes" id="UP001075354">
    <property type="component" value="Chromosome 3"/>
</dbReference>
<feature type="region of interest" description="Disordered" evidence="9">
    <location>
        <begin position="111"/>
        <end position="213"/>
    </location>
</feature>
<evidence type="ECO:0000256" key="1">
    <source>
        <dbReference type="ARBA" id="ARBA00004123"/>
    </source>
</evidence>
<dbReference type="InterPro" id="IPR051095">
    <property type="entry name" value="Dros_DevTransReg"/>
</dbReference>
<name>A0AAV7XXN6_9NEOP</name>
<evidence type="ECO:0000256" key="3">
    <source>
        <dbReference type="ARBA" id="ARBA00022782"/>
    </source>
</evidence>
<proteinExistence type="predicted"/>
<evidence type="ECO:0000313" key="11">
    <source>
        <dbReference type="EMBL" id="KAJ1529456.1"/>
    </source>
</evidence>
<keyword evidence="3" id="KW-0221">Differentiation</keyword>
<dbReference type="EMBL" id="JAPTSV010000003">
    <property type="protein sequence ID" value="KAJ1529456.1"/>
    <property type="molecule type" value="Genomic_DNA"/>
</dbReference>
<comment type="subcellular location">
    <subcellularLocation>
        <location evidence="1">Nucleus</location>
    </subcellularLocation>
</comment>
<sequence>MAEQYCLRWNNHQRTLISVFDSLQERGCMVDCTLSAEGRSLQAHKVVLSACSPYLEDLLTKHYDKHPILILKDVKFEELKSMLDYMYRGEVNVAQDRLNTFLKAAESLQIKGLSDGGTDPPDSGGTPGATKRTSKGAPVSVRSEQLTVRTTNLNDNTSRDGSISPSLRKRRRRRGSDASDQESSSVEKQSSATPAAGPLASSDMLPTVPTSGPADASALLSIMENETEPTDSGISIASNQVPLQENVIREKDSETLIEPKSEFLDDDTAQDLPMEDDDMFRAGPSHGRSGNFGGDEDVYMAQDSGANAQGKNRYTCRRDLTLASEVLIFINHRFLTFGFYTSEARAWTMIFGRVT</sequence>
<evidence type="ECO:0000313" key="12">
    <source>
        <dbReference type="Proteomes" id="UP001075354"/>
    </source>
</evidence>
<reference evidence="11" key="1">
    <citation type="submission" date="2022-12" db="EMBL/GenBank/DDBJ databases">
        <title>Chromosome-level genome assembly of the bean flower thrips Megalurothrips usitatus.</title>
        <authorList>
            <person name="Ma L."/>
            <person name="Liu Q."/>
            <person name="Li H."/>
            <person name="Cai W."/>
        </authorList>
    </citation>
    <scope>NUCLEOTIDE SEQUENCE</scope>
    <source>
        <strain evidence="11">Cailab_2022a</strain>
    </source>
</reference>
<keyword evidence="5" id="KW-0805">Transcription regulation</keyword>
<dbReference type="PANTHER" id="PTHR23110">
    <property type="entry name" value="BTB DOMAIN TRANSCRIPTION FACTOR"/>
    <property type="match status" value="1"/>
</dbReference>
<dbReference type="InterPro" id="IPR011333">
    <property type="entry name" value="SKP1/BTB/POZ_sf"/>
</dbReference>
<accession>A0AAV7XXN6</accession>
<evidence type="ECO:0000256" key="9">
    <source>
        <dbReference type="SAM" id="MobiDB-lite"/>
    </source>
</evidence>
<dbReference type="AlphaFoldDB" id="A0AAV7XXN6"/>
<keyword evidence="12" id="KW-1185">Reference proteome</keyword>
<evidence type="ECO:0000256" key="2">
    <source>
        <dbReference type="ARBA" id="ARBA00022473"/>
    </source>
</evidence>
<keyword evidence="6" id="KW-0804">Transcription</keyword>
<feature type="compositionally biased region" description="Polar residues" evidence="9">
    <location>
        <begin position="181"/>
        <end position="193"/>
    </location>
</feature>
<gene>
    <name evidence="11" type="ORF">ONE63_006233</name>
</gene>
<dbReference type="GO" id="GO:0035167">
    <property type="term" value="P:larval lymph gland hemopoiesis"/>
    <property type="evidence" value="ECO:0007669"/>
    <property type="project" value="UniProtKB-ARBA"/>
</dbReference>
<feature type="compositionally biased region" description="Polar residues" evidence="9">
    <location>
        <begin position="142"/>
        <end position="165"/>
    </location>
</feature>
<evidence type="ECO:0000256" key="6">
    <source>
        <dbReference type="ARBA" id="ARBA00023163"/>
    </source>
</evidence>
<evidence type="ECO:0000256" key="8">
    <source>
        <dbReference type="ARBA" id="ARBA00037382"/>
    </source>
</evidence>
<dbReference type="GO" id="GO:0007464">
    <property type="term" value="P:R3/R4 cell fate commitment"/>
    <property type="evidence" value="ECO:0007669"/>
    <property type="project" value="UniProtKB-ARBA"/>
</dbReference>
<comment type="caution">
    <text evidence="11">The sequence shown here is derived from an EMBL/GenBank/DDBJ whole genome shotgun (WGS) entry which is preliminary data.</text>
</comment>
<feature type="domain" description="BTB" evidence="10">
    <location>
        <begin position="30"/>
        <end position="95"/>
    </location>
</feature>
<dbReference type="SMART" id="SM00225">
    <property type="entry name" value="BTB"/>
    <property type="match status" value="1"/>
</dbReference>
<dbReference type="PROSITE" id="PS50097">
    <property type="entry name" value="BTB"/>
    <property type="match status" value="1"/>
</dbReference>
<dbReference type="GO" id="GO:0008406">
    <property type="term" value="P:gonad development"/>
    <property type="evidence" value="ECO:0007669"/>
    <property type="project" value="UniProtKB-ARBA"/>
</dbReference>
<keyword evidence="7" id="KW-0539">Nucleus</keyword>
<dbReference type="GO" id="GO:0005634">
    <property type="term" value="C:nucleus"/>
    <property type="evidence" value="ECO:0007669"/>
    <property type="project" value="UniProtKB-SubCell"/>
</dbReference>
<dbReference type="SUPFAM" id="SSF54695">
    <property type="entry name" value="POZ domain"/>
    <property type="match status" value="1"/>
</dbReference>
<protein>
    <recommendedName>
        <fullName evidence="10">BTB domain-containing protein</fullName>
    </recommendedName>
</protein>
<dbReference type="CDD" id="cd18315">
    <property type="entry name" value="BTB_POZ_BAB-like"/>
    <property type="match status" value="1"/>
</dbReference>
<evidence type="ECO:0000256" key="4">
    <source>
        <dbReference type="ARBA" id="ARBA00022902"/>
    </source>
</evidence>
<evidence type="ECO:0000256" key="7">
    <source>
        <dbReference type="ARBA" id="ARBA00023242"/>
    </source>
</evidence>
<comment type="function">
    <text evidence="8">Putative transcription factor required for axon growth and guidance in the central and peripheral nervous systems. Repels CNS axons away from the midline by promoting the expression of the midline repellent sli and its receptor robo.</text>
</comment>
<evidence type="ECO:0000256" key="5">
    <source>
        <dbReference type="ARBA" id="ARBA00023015"/>
    </source>
</evidence>
<dbReference type="GO" id="GO:0048813">
    <property type="term" value="P:dendrite morphogenesis"/>
    <property type="evidence" value="ECO:0007669"/>
    <property type="project" value="UniProtKB-ARBA"/>
</dbReference>
<keyword evidence="4" id="KW-0524">Neurogenesis</keyword>
<dbReference type="GO" id="GO:0007526">
    <property type="term" value="P:larval somatic muscle development"/>
    <property type="evidence" value="ECO:0007669"/>
    <property type="project" value="UniProtKB-ARBA"/>
</dbReference>
<dbReference type="GO" id="GO:0016199">
    <property type="term" value="P:axon midline choice point recognition"/>
    <property type="evidence" value="ECO:0007669"/>
    <property type="project" value="UniProtKB-ARBA"/>
</dbReference>
<dbReference type="GO" id="GO:0006357">
    <property type="term" value="P:regulation of transcription by RNA polymerase II"/>
    <property type="evidence" value="ECO:0007669"/>
    <property type="project" value="TreeGrafter"/>
</dbReference>
<keyword evidence="2" id="KW-0217">Developmental protein</keyword>
<dbReference type="InterPro" id="IPR000210">
    <property type="entry name" value="BTB/POZ_dom"/>
</dbReference>
<organism evidence="11 12">
    <name type="scientific">Megalurothrips usitatus</name>
    <name type="common">bean blossom thrips</name>
    <dbReference type="NCBI Taxonomy" id="439358"/>
    <lineage>
        <taxon>Eukaryota</taxon>
        <taxon>Metazoa</taxon>
        <taxon>Ecdysozoa</taxon>
        <taxon>Arthropoda</taxon>
        <taxon>Hexapoda</taxon>
        <taxon>Insecta</taxon>
        <taxon>Pterygota</taxon>
        <taxon>Neoptera</taxon>
        <taxon>Paraneoptera</taxon>
        <taxon>Thysanoptera</taxon>
        <taxon>Terebrantia</taxon>
        <taxon>Thripoidea</taxon>
        <taxon>Thripidae</taxon>
        <taxon>Megalurothrips</taxon>
    </lineage>
</organism>
<evidence type="ECO:0000259" key="10">
    <source>
        <dbReference type="PROSITE" id="PS50097"/>
    </source>
</evidence>
<dbReference type="Gene3D" id="3.30.710.10">
    <property type="entry name" value="Potassium Channel Kv1.1, Chain A"/>
    <property type="match status" value="1"/>
</dbReference>